<evidence type="ECO:0000259" key="1">
    <source>
        <dbReference type="Pfam" id="PF22549"/>
    </source>
</evidence>
<protein>
    <recommendedName>
        <fullName evidence="1">ARG and Rhodanese-Phosphatase-superfamily-associated domain-containing protein</fullName>
    </recommendedName>
</protein>
<dbReference type="OrthoDB" id="5487146at2"/>
<gene>
    <name evidence="2" type="ORF">Pan241w_00690</name>
</gene>
<evidence type="ECO:0000313" key="3">
    <source>
        <dbReference type="Proteomes" id="UP000317171"/>
    </source>
</evidence>
<organism evidence="2 3">
    <name type="scientific">Gimesia alba</name>
    <dbReference type="NCBI Taxonomy" id="2527973"/>
    <lineage>
        <taxon>Bacteria</taxon>
        <taxon>Pseudomonadati</taxon>
        <taxon>Planctomycetota</taxon>
        <taxon>Planctomycetia</taxon>
        <taxon>Planctomycetales</taxon>
        <taxon>Planctomycetaceae</taxon>
        <taxon>Gimesia</taxon>
    </lineage>
</organism>
<dbReference type="KEGG" id="gaz:Pan241w_00690"/>
<keyword evidence="3" id="KW-1185">Reference proteome</keyword>
<sequence length="401" mass="46226">MERKQPKTTDCLETISLKGLTLAPSQVLGGVRLVPVLRKQVREDLRLTKRPYYEDIAAVQIDNKTAYYSYIPHAFIADWTNDGSPAVAYGTQIRSNKSTKTSDGTAHDLGFMTARVMKKMRAREDRNRLRFLPMDVSMEGFLALHFGGPDIIWEEYSRKAIRDGLSPRSETTIPGRWIKGLEDALRVFEIHTNQVGSLVFVGDALASAFIVSHPDDYRALHETLLTDDYGELLYYYGLYAQENGLNPDEIDADRVQSMKDLRTEVARVRSDWSQLHTLMSDNLLGCPVRYEMVYRMGPFHLQRFMTELNPKTENHIGESIVRKNGTLEYLKTYRLSAAQCRRAYLLMQLADSNWSLDACAEKLTCTRNELIFRFEKAGFGYLFHRHVLEEVRSEFRKQSWH</sequence>
<accession>A0A517R809</accession>
<dbReference type="Proteomes" id="UP000317171">
    <property type="component" value="Chromosome"/>
</dbReference>
<name>A0A517R809_9PLAN</name>
<dbReference type="EMBL" id="CP036269">
    <property type="protein sequence ID" value="QDT40016.1"/>
    <property type="molecule type" value="Genomic_DNA"/>
</dbReference>
<dbReference type="InterPro" id="IPR054346">
    <property type="entry name" value="ARPP-2"/>
</dbReference>
<evidence type="ECO:0000313" key="2">
    <source>
        <dbReference type="EMBL" id="QDT40016.1"/>
    </source>
</evidence>
<reference evidence="2 3" key="1">
    <citation type="submission" date="2019-02" db="EMBL/GenBank/DDBJ databases">
        <title>Deep-cultivation of Planctomycetes and their phenomic and genomic characterization uncovers novel biology.</title>
        <authorList>
            <person name="Wiegand S."/>
            <person name="Jogler M."/>
            <person name="Boedeker C."/>
            <person name="Pinto D."/>
            <person name="Vollmers J."/>
            <person name="Rivas-Marin E."/>
            <person name="Kohn T."/>
            <person name="Peeters S.H."/>
            <person name="Heuer A."/>
            <person name="Rast P."/>
            <person name="Oberbeckmann S."/>
            <person name="Bunk B."/>
            <person name="Jeske O."/>
            <person name="Meyerdierks A."/>
            <person name="Storesund J.E."/>
            <person name="Kallscheuer N."/>
            <person name="Luecker S."/>
            <person name="Lage O.M."/>
            <person name="Pohl T."/>
            <person name="Merkel B.J."/>
            <person name="Hornburger P."/>
            <person name="Mueller R.-W."/>
            <person name="Bruemmer F."/>
            <person name="Labrenz M."/>
            <person name="Spormann A.M."/>
            <person name="Op den Camp H."/>
            <person name="Overmann J."/>
            <person name="Amann R."/>
            <person name="Jetten M.S.M."/>
            <person name="Mascher T."/>
            <person name="Medema M.H."/>
            <person name="Devos D.P."/>
            <person name="Kaster A.-K."/>
            <person name="Ovreas L."/>
            <person name="Rohde M."/>
            <person name="Galperin M.Y."/>
            <person name="Jogler C."/>
        </authorList>
    </citation>
    <scope>NUCLEOTIDE SEQUENCE [LARGE SCALE GENOMIC DNA]</scope>
    <source>
        <strain evidence="2 3">Pan241w</strain>
    </source>
</reference>
<dbReference type="RefSeq" id="WP_145209264.1">
    <property type="nucleotide sequence ID" value="NZ_CP036269.1"/>
</dbReference>
<dbReference type="AlphaFoldDB" id="A0A517R809"/>
<proteinExistence type="predicted"/>
<feature type="domain" description="ARG and Rhodanese-Phosphatase-superfamily-associated" evidence="1">
    <location>
        <begin position="15"/>
        <end position="297"/>
    </location>
</feature>
<dbReference type="Pfam" id="PF22549">
    <property type="entry name" value="ARPP-2"/>
    <property type="match status" value="1"/>
</dbReference>